<feature type="region of interest" description="Disordered" evidence="1">
    <location>
        <begin position="299"/>
        <end position="375"/>
    </location>
</feature>
<name>A0A9X0DCR7_9CNID</name>
<feature type="compositionally biased region" description="Polar residues" evidence="1">
    <location>
        <begin position="330"/>
        <end position="342"/>
    </location>
</feature>
<sequence length="375" mass="42916">MDSIQLFGFVHEEVGKYVFGAHYRLAKKPKPFRWSLHVTLLHCGWLRIRNDILKKFQGCKCPEYLMMIHLLEEVNQLVFLHYPVIFHSGNYHALRSSMLRLAVFFIYMERHHYNKSALSWISDDEHLKQQPPEYRNLVMSNVHVVTEKKVEIHHSPLRQHTTPQSSAEQIQQVAHVLNSQRYQGTFCKEYVSPYQRGYSEKDLTFLTGLTAEYLVGKFVEIAHNKSEEQKVESLPDVTLECDLSQCRHNGRGSVSSLACGHSFHNDCLRKEGELLPCQLCWPNLKKEISKLTSSWNKGLLTPQKSQASPGASESSGNTDLPDDGIPEIPSRNSEYYTSQSLATDLKETVDGIHSPTTVLYPSAEARRNETVNNSQ</sequence>
<organism evidence="2 3">
    <name type="scientific">Desmophyllum pertusum</name>
    <dbReference type="NCBI Taxonomy" id="174260"/>
    <lineage>
        <taxon>Eukaryota</taxon>
        <taxon>Metazoa</taxon>
        <taxon>Cnidaria</taxon>
        <taxon>Anthozoa</taxon>
        <taxon>Hexacorallia</taxon>
        <taxon>Scleractinia</taxon>
        <taxon>Caryophylliina</taxon>
        <taxon>Caryophylliidae</taxon>
        <taxon>Desmophyllum</taxon>
    </lineage>
</organism>
<dbReference type="AlphaFoldDB" id="A0A9X0DCR7"/>
<evidence type="ECO:0000313" key="3">
    <source>
        <dbReference type="Proteomes" id="UP001163046"/>
    </source>
</evidence>
<evidence type="ECO:0000313" key="2">
    <source>
        <dbReference type="EMBL" id="KAJ7394856.1"/>
    </source>
</evidence>
<dbReference type="OrthoDB" id="2415166at2759"/>
<reference evidence="2" key="1">
    <citation type="submission" date="2023-01" db="EMBL/GenBank/DDBJ databases">
        <title>Genome assembly of the deep-sea coral Lophelia pertusa.</title>
        <authorList>
            <person name="Herrera S."/>
            <person name="Cordes E."/>
        </authorList>
    </citation>
    <scope>NUCLEOTIDE SEQUENCE</scope>
    <source>
        <strain evidence="2">USNM1676648</strain>
        <tissue evidence="2">Polyp</tissue>
    </source>
</reference>
<dbReference type="Proteomes" id="UP001163046">
    <property type="component" value="Unassembled WGS sequence"/>
</dbReference>
<accession>A0A9X0DCR7</accession>
<gene>
    <name evidence="2" type="ORF">OS493_000691</name>
</gene>
<keyword evidence="3" id="KW-1185">Reference proteome</keyword>
<dbReference type="EMBL" id="MU825396">
    <property type="protein sequence ID" value="KAJ7394856.1"/>
    <property type="molecule type" value="Genomic_DNA"/>
</dbReference>
<proteinExistence type="predicted"/>
<feature type="compositionally biased region" description="Polar residues" evidence="1">
    <location>
        <begin position="299"/>
        <end position="318"/>
    </location>
</feature>
<comment type="caution">
    <text evidence="2">The sequence shown here is derived from an EMBL/GenBank/DDBJ whole genome shotgun (WGS) entry which is preliminary data.</text>
</comment>
<evidence type="ECO:0000256" key="1">
    <source>
        <dbReference type="SAM" id="MobiDB-lite"/>
    </source>
</evidence>
<protein>
    <submittedName>
        <fullName evidence="2">Uncharacterized protein</fullName>
    </submittedName>
</protein>